<evidence type="ECO:0000313" key="2">
    <source>
        <dbReference type="EMBL" id="KPV77138.1"/>
    </source>
</evidence>
<reference evidence="2 3" key="1">
    <citation type="journal article" date="2015" name="Front. Microbiol.">
        <title>Genome sequence of the plant growth promoting endophytic yeast Rhodotorula graminis WP1.</title>
        <authorList>
            <person name="Firrincieli A."/>
            <person name="Otillar R."/>
            <person name="Salamov A."/>
            <person name="Schmutz J."/>
            <person name="Khan Z."/>
            <person name="Redman R.S."/>
            <person name="Fleck N.D."/>
            <person name="Lindquist E."/>
            <person name="Grigoriev I.V."/>
            <person name="Doty S.L."/>
        </authorList>
    </citation>
    <scope>NUCLEOTIDE SEQUENCE [LARGE SCALE GENOMIC DNA]</scope>
    <source>
        <strain evidence="2 3">WP1</strain>
    </source>
</reference>
<dbReference type="AlphaFoldDB" id="A0A194S8T3"/>
<evidence type="ECO:0000313" key="3">
    <source>
        <dbReference type="Proteomes" id="UP000053890"/>
    </source>
</evidence>
<keyword evidence="3" id="KW-1185">Reference proteome</keyword>
<gene>
    <name evidence="2" type="ORF">RHOBADRAFT_52087</name>
</gene>
<protein>
    <submittedName>
        <fullName evidence="2">Uncharacterized protein</fullName>
    </submittedName>
</protein>
<evidence type="ECO:0000256" key="1">
    <source>
        <dbReference type="SAM" id="MobiDB-lite"/>
    </source>
</evidence>
<feature type="region of interest" description="Disordered" evidence="1">
    <location>
        <begin position="1"/>
        <end position="30"/>
    </location>
</feature>
<dbReference type="EMBL" id="KQ474075">
    <property type="protein sequence ID" value="KPV77138.1"/>
    <property type="molecule type" value="Genomic_DNA"/>
</dbReference>
<proteinExistence type="predicted"/>
<organism evidence="2 3">
    <name type="scientific">Rhodotorula graminis (strain WP1)</name>
    <dbReference type="NCBI Taxonomy" id="578459"/>
    <lineage>
        <taxon>Eukaryota</taxon>
        <taxon>Fungi</taxon>
        <taxon>Dikarya</taxon>
        <taxon>Basidiomycota</taxon>
        <taxon>Pucciniomycotina</taxon>
        <taxon>Microbotryomycetes</taxon>
        <taxon>Sporidiobolales</taxon>
        <taxon>Sporidiobolaceae</taxon>
        <taxon>Rhodotorula</taxon>
    </lineage>
</organism>
<dbReference type="OrthoDB" id="10642272at2759"/>
<sequence length="336" mass="35262">MAYSKSLTRALPERVSAPRPFDCSPPSPPPTSTMLASTLALATLAFSGSAIASIGYDKDTGKLASVSSKNVHDLDEEVEYKEVCYRNLYADVDYFKVHNQKELLLSDSKGAQVFLSDGLKKAYDDVEYYYEEYCYKQYKERSHSNDYDASSGILVGKRDFASSLGLGDLSNFSGGGMGLGASSSKSGGGGDGEFGGASGLFSKGSFLDTFSKGDGMGDFGLDFGDSSEGDSSKGDSSSSKKDDGVDAKGDQQQHDDDHDGGKGAFDGSSFGSSLLGGGGSFGSGDDKHPVDDGKAYGGDDKDASHKDDGKGDGKVEGGVKKRGFVLFSRRVAVSRH</sequence>
<accession>A0A194S8T3</accession>
<feature type="compositionally biased region" description="Basic and acidic residues" evidence="1">
    <location>
        <begin position="284"/>
        <end position="319"/>
    </location>
</feature>
<dbReference type="Proteomes" id="UP000053890">
    <property type="component" value="Unassembled WGS sequence"/>
</dbReference>
<dbReference type="RefSeq" id="XP_018273187.1">
    <property type="nucleotide sequence ID" value="XM_018416161.1"/>
</dbReference>
<name>A0A194S8T3_RHOGW</name>
<feature type="compositionally biased region" description="Basic and acidic residues" evidence="1">
    <location>
        <begin position="230"/>
        <end position="261"/>
    </location>
</feature>
<dbReference type="GeneID" id="28976609"/>
<feature type="region of interest" description="Disordered" evidence="1">
    <location>
        <begin position="221"/>
        <end position="319"/>
    </location>
</feature>